<gene>
    <name evidence="1" type="ORF">E1283_08220</name>
</gene>
<dbReference type="Proteomes" id="UP000295345">
    <property type="component" value="Unassembled WGS sequence"/>
</dbReference>
<proteinExistence type="predicted"/>
<keyword evidence="2" id="KW-1185">Reference proteome</keyword>
<accession>A0A4R4TH37</accession>
<comment type="caution">
    <text evidence="1">The sequence shown here is derived from an EMBL/GenBank/DDBJ whole genome shotgun (WGS) entry which is preliminary data.</text>
</comment>
<dbReference type="AlphaFoldDB" id="A0A4R4TH37"/>
<organism evidence="1 2">
    <name type="scientific">Streptomyces hainanensis</name>
    <dbReference type="NCBI Taxonomy" id="402648"/>
    <lineage>
        <taxon>Bacteria</taxon>
        <taxon>Bacillati</taxon>
        <taxon>Actinomycetota</taxon>
        <taxon>Actinomycetes</taxon>
        <taxon>Kitasatosporales</taxon>
        <taxon>Streptomycetaceae</taxon>
        <taxon>Streptomyces</taxon>
    </lineage>
</organism>
<evidence type="ECO:0000313" key="2">
    <source>
        <dbReference type="Proteomes" id="UP000295345"/>
    </source>
</evidence>
<dbReference type="OrthoDB" id="5203085at2"/>
<evidence type="ECO:0008006" key="3">
    <source>
        <dbReference type="Google" id="ProtNLM"/>
    </source>
</evidence>
<reference evidence="1 2" key="1">
    <citation type="submission" date="2019-03" db="EMBL/GenBank/DDBJ databases">
        <title>Draft genome sequences of novel Actinobacteria.</title>
        <authorList>
            <person name="Sahin N."/>
            <person name="Ay H."/>
            <person name="Saygin H."/>
        </authorList>
    </citation>
    <scope>NUCLEOTIDE SEQUENCE [LARGE SCALE GENOMIC DNA]</scope>
    <source>
        <strain evidence="1 2">DSM 41900</strain>
    </source>
</reference>
<sequence length="375" mass="40883">MSAIGISLDLTGDGDRAALHDAISGIVYDFIHHYVDDEPYPGADDYRMECVSGSEEGVTDGYFGWWFDNPGGCCSRSSHLWYHWFDLALATEWDRVVVAAKARGLTVTSARPDLSAVLDGPDRFVGLRGSLWSVAEDGLFGDDAHTPVEKLTEQERARLTVAVGRCQCPLCPRLRLDAEVAEDLFARLDAPETAPLAAWHLSRARHLTFETLTALLRADAAMDTMEDAVRQYVSRLPDAWPKLRQLLPSLRGRARGLALYALEALSYAEPGRRAELLGEARSALTGTDEAAVAAVAVLGRLGDDEPWVVEELCGVLDRDGTGLLHSQAVVALANLQHRPGCSLDPEVRARFEREIGRDSPAGRIAALFLPAPEPS</sequence>
<evidence type="ECO:0000313" key="1">
    <source>
        <dbReference type="EMBL" id="TDC77068.1"/>
    </source>
</evidence>
<dbReference type="RefSeq" id="WP_132817251.1">
    <property type="nucleotide sequence ID" value="NZ_SMKI01000062.1"/>
</dbReference>
<protein>
    <recommendedName>
        <fullName evidence="3">HEAT repeat domain-containing protein</fullName>
    </recommendedName>
</protein>
<dbReference type="EMBL" id="SMKI01000062">
    <property type="protein sequence ID" value="TDC77068.1"/>
    <property type="molecule type" value="Genomic_DNA"/>
</dbReference>
<name>A0A4R4TH37_9ACTN</name>